<organism evidence="6 7">
    <name type="scientific">Naumovozyma dairenensis (strain ATCC 10597 / BCRC 20456 / CBS 421 / NBRC 0211 / NRRL Y-12639)</name>
    <name type="common">Saccharomyces dairenensis</name>
    <dbReference type="NCBI Taxonomy" id="1071378"/>
    <lineage>
        <taxon>Eukaryota</taxon>
        <taxon>Fungi</taxon>
        <taxon>Dikarya</taxon>
        <taxon>Ascomycota</taxon>
        <taxon>Saccharomycotina</taxon>
        <taxon>Saccharomycetes</taxon>
        <taxon>Saccharomycetales</taxon>
        <taxon>Saccharomycetaceae</taxon>
        <taxon>Naumovozyma</taxon>
    </lineage>
</organism>
<dbReference type="GO" id="GO:0019904">
    <property type="term" value="F:protein domain specific binding"/>
    <property type="evidence" value="ECO:0007669"/>
    <property type="project" value="EnsemblFungi"/>
</dbReference>
<dbReference type="Gene3D" id="3.30.2180.10">
    <property type="entry name" value="ATP12-like"/>
    <property type="match status" value="1"/>
</dbReference>
<evidence type="ECO:0000256" key="1">
    <source>
        <dbReference type="ARBA" id="ARBA00004173"/>
    </source>
</evidence>
<dbReference type="GeneID" id="11497962"/>
<dbReference type="PANTHER" id="PTHR21013:SF10">
    <property type="entry name" value="ATP SYNTHASE MITOCHONDRIAL F1 COMPLEX ASSEMBLY FACTOR 2"/>
    <property type="match status" value="1"/>
</dbReference>
<dbReference type="OrthoDB" id="5322896at2759"/>
<proteinExistence type="inferred from homology"/>
<protein>
    <submittedName>
        <fullName evidence="6">Uncharacterized protein</fullName>
    </submittedName>
</protein>
<dbReference type="STRING" id="1071378.G0W5K8"/>
<name>G0W5K8_NAUDC</name>
<dbReference type="EMBL" id="HE580268">
    <property type="protein sequence ID" value="CCD23069.1"/>
    <property type="molecule type" value="Genomic_DNA"/>
</dbReference>
<dbReference type="KEGG" id="ndi:NDAI_0B00350"/>
<dbReference type="AlphaFoldDB" id="G0W5K8"/>
<dbReference type="Pfam" id="PF07542">
    <property type="entry name" value="ATP12"/>
    <property type="match status" value="1"/>
</dbReference>
<dbReference type="GO" id="GO:0005759">
    <property type="term" value="C:mitochondrial matrix"/>
    <property type="evidence" value="ECO:0007669"/>
    <property type="project" value="EnsemblFungi"/>
</dbReference>
<dbReference type="OMA" id="QGWVMGL"/>
<dbReference type="Proteomes" id="UP000000689">
    <property type="component" value="Chromosome 2"/>
</dbReference>
<evidence type="ECO:0000256" key="3">
    <source>
        <dbReference type="ARBA" id="ARBA00022946"/>
    </source>
</evidence>
<dbReference type="Gene3D" id="1.10.3580.10">
    <property type="entry name" value="ATP12 ATPase"/>
    <property type="match status" value="1"/>
</dbReference>
<reference evidence="6 7" key="1">
    <citation type="journal article" date="2011" name="Proc. Natl. Acad. Sci. U.S.A.">
        <title>Evolutionary erosion of yeast sex chromosomes by mating-type switching accidents.</title>
        <authorList>
            <person name="Gordon J.L."/>
            <person name="Armisen D."/>
            <person name="Proux-Wera E."/>
            <person name="Oheigeartaigh S.S."/>
            <person name="Byrne K.P."/>
            <person name="Wolfe K.H."/>
        </authorList>
    </citation>
    <scope>NUCLEOTIDE SEQUENCE [LARGE SCALE GENOMIC DNA]</scope>
    <source>
        <strain evidence="7">ATCC 10597 / BCRC 20456 / CBS 421 / NBRC 0211 / NRRL Y-12639</strain>
    </source>
</reference>
<dbReference type="eggNOG" id="KOG3015">
    <property type="taxonomic scope" value="Eukaryota"/>
</dbReference>
<evidence type="ECO:0000313" key="7">
    <source>
        <dbReference type="Proteomes" id="UP000000689"/>
    </source>
</evidence>
<evidence type="ECO:0000256" key="4">
    <source>
        <dbReference type="ARBA" id="ARBA00023128"/>
    </source>
</evidence>
<keyword evidence="7" id="KW-1185">Reference proteome</keyword>
<comment type="subcellular location">
    <subcellularLocation>
        <location evidence="1">Mitochondrion</location>
    </subcellularLocation>
</comment>
<keyword evidence="3" id="KW-0809">Transit peptide</keyword>
<evidence type="ECO:0000256" key="5">
    <source>
        <dbReference type="ARBA" id="ARBA00023186"/>
    </source>
</evidence>
<dbReference type="InterPro" id="IPR042272">
    <property type="entry name" value="ATP12_ATP_synth-F1-assembly_N"/>
</dbReference>
<dbReference type="PANTHER" id="PTHR21013">
    <property type="entry name" value="ATP SYNTHASE MITOCHONDRIAL F1 COMPLEX ASSEMBLY FACTOR 2/ATP12 PROTEIN, MITOCHONDRIAL PRECURSOR"/>
    <property type="match status" value="1"/>
</dbReference>
<keyword evidence="5" id="KW-0143">Chaperone</keyword>
<accession>G0W5K8</accession>
<dbReference type="InterPro" id="IPR023335">
    <property type="entry name" value="ATP12_ortho_dom_sf"/>
</dbReference>
<gene>
    <name evidence="6" type="primary">NDAI0B00350</name>
    <name evidence="6" type="ordered locus">NDAI_0B00350</name>
</gene>
<dbReference type="GO" id="GO:0033615">
    <property type="term" value="P:mitochondrial proton-transporting ATP synthase complex assembly"/>
    <property type="evidence" value="ECO:0007669"/>
    <property type="project" value="EnsemblFungi"/>
</dbReference>
<dbReference type="SUPFAM" id="SSF160909">
    <property type="entry name" value="ATP12-like"/>
    <property type="match status" value="1"/>
</dbReference>
<dbReference type="HOGENOM" id="CLU_047893_1_2_1"/>
<keyword evidence="4" id="KW-0496">Mitochondrion</keyword>
<evidence type="ECO:0000256" key="2">
    <source>
        <dbReference type="ARBA" id="ARBA00008231"/>
    </source>
</evidence>
<evidence type="ECO:0000313" key="6">
    <source>
        <dbReference type="EMBL" id="CCD23069.1"/>
    </source>
</evidence>
<dbReference type="RefSeq" id="XP_003668312.1">
    <property type="nucleotide sequence ID" value="XM_003668264.1"/>
</dbReference>
<dbReference type="InterPro" id="IPR011419">
    <property type="entry name" value="ATP12_ATP_synth-F1-assembly"/>
</dbReference>
<comment type="similarity">
    <text evidence="2">Belongs to the ATP12 family.</text>
</comment>
<sequence>MLRVLPVSKTVIVGTVGRITSRQRGFFSSIAPIKYNKSNKKPNSINVEDKLKKGVRFWETVTLDDKCIENKILIKLDSKPIKTPSGFDLSVDKNRPLLAYLLRQEWATLPTVSMKNTDHLPLTSLVFRCIDLETAVAKGDKDLITKINADRSLINEQLLRYLDTDTLLVFSPRNEFEGALRSKQDELYLPIIAKIERFLNGFKSSAKSCDIKLRTLDGETDGIRGNKQNQDTKNAAINYMKSLSMWDLAIFERVVLITKSFICGILLLQNKSPLITAPSSLRDDLQISTEDIAHLATLEIFHQTERWGEVEDTHDVNKRDIRRNINAAAIVAYK</sequence>